<dbReference type="Pfam" id="PF12395">
    <property type="entry name" value="DUF3658"/>
    <property type="match status" value="1"/>
</dbReference>
<dbReference type="Proteomes" id="UP000295184">
    <property type="component" value="Unassembled WGS sequence"/>
</dbReference>
<feature type="domain" description="DUF3658" evidence="2">
    <location>
        <begin position="213"/>
        <end position="308"/>
    </location>
</feature>
<feature type="domain" description="DUF1835" evidence="1">
    <location>
        <begin position="75"/>
        <end position="169"/>
    </location>
</feature>
<proteinExistence type="predicted"/>
<comment type="caution">
    <text evidence="3">The sequence shown here is derived from an EMBL/GenBank/DDBJ whole genome shotgun (WGS) entry which is preliminary data.</text>
</comment>
<dbReference type="AlphaFoldDB" id="A0A4R1R7Q7"/>
<accession>A0A4R1R7Q7</accession>
<dbReference type="RefSeq" id="WP_058964141.1">
    <property type="nucleotide sequence ID" value="NZ_CABKVM010000016.1"/>
</dbReference>
<gene>
    <name evidence="3" type="ORF">EDD77_101125</name>
</gene>
<dbReference type="InterPro" id="IPR014973">
    <property type="entry name" value="DUF1835"/>
</dbReference>
<reference evidence="3 4" key="1">
    <citation type="submission" date="2019-03" db="EMBL/GenBank/DDBJ databases">
        <title>Genomic Encyclopedia of Type Strains, Phase IV (KMG-IV): sequencing the most valuable type-strain genomes for metagenomic binning, comparative biology and taxonomic classification.</title>
        <authorList>
            <person name="Goeker M."/>
        </authorList>
    </citation>
    <scope>NUCLEOTIDE SEQUENCE [LARGE SCALE GENOMIC DNA]</scope>
    <source>
        <strain evidence="3 4">DSM 100451</strain>
    </source>
</reference>
<evidence type="ECO:0000313" key="3">
    <source>
        <dbReference type="EMBL" id="TCL61671.1"/>
    </source>
</evidence>
<dbReference type="OrthoDB" id="1654031at2"/>
<evidence type="ECO:0000259" key="1">
    <source>
        <dbReference type="Pfam" id="PF08874"/>
    </source>
</evidence>
<organism evidence="3 4">
    <name type="scientific">Allofournierella massiliensis</name>
    <dbReference type="NCBI Taxonomy" id="1650663"/>
    <lineage>
        <taxon>Bacteria</taxon>
        <taxon>Bacillati</taxon>
        <taxon>Bacillota</taxon>
        <taxon>Clostridia</taxon>
        <taxon>Eubacteriales</taxon>
        <taxon>Oscillospiraceae</taxon>
        <taxon>Allofournierella</taxon>
    </lineage>
</organism>
<dbReference type="Pfam" id="PF08874">
    <property type="entry name" value="DUF1835"/>
    <property type="match status" value="1"/>
</dbReference>
<evidence type="ECO:0000313" key="4">
    <source>
        <dbReference type="Proteomes" id="UP000295184"/>
    </source>
</evidence>
<name>A0A4R1R7Q7_9FIRM</name>
<evidence type="ECO:0000259" key="2">
    <source>
        <dbReference type="Pfam" id="PF12395"/>
    </source>
</evidence>
<dbReference type="EMBL" id="SLUM01000001">
    <property type="protein sequence ID" value="TCL61671.1"/>
    <property type="molecule type" value="Genomic_DNA"/>
</dbReference>
<sequence length="325" mass="36051">MMDVVFSRSACGSLKMAQHYGQGEYTGTVGVIYAAPQGGQGAAPAPQVQQAARQAAEQRARREWENARPLGGDPANVFSLEGGWSMGDIAESQFPQGRRRLLERLFAASFSGSPEEQEQIIRESLDELQANLQTVLERSARGEEMRIWYSDNPDDACGLCWLLAKLHGLETPGPVTLIKLPVWEYGEDETVMAYTGWGEISPGEWGRYLPLAQPARPVLLRACAARWQQLQRENAPLRVCLNGGLQSVPENFYDGFILRELDRLPEEFLEASLVGNVLGRCQLGIGDSWIALRIEAFCREGLLEVVQDGPGIRRRLRQCTADGNF</sequence>
<dbReference type="STRING" id="1650663.GCA_001486665_01729"/>
<dbReference type="InterPro" id="IPR022123">
    <property type="entry name" value="DUF3658"/>
</dbReference>
<protein>
    <submittedName>
        <fullName evidence="3">Uncharacterized protein DUF1835</fullName>
    </submittedName>
</protein>